<dbReference type="PANTHER" id="PTHR30332:SF24">
    <property type="entry name" value="SECRETIN GSPD-RELATED"/>
    <property type="match status" value="1"/>
</dbReference>
<feature type="domain" description="Type II/III secretion system secretin-like" evidence="8">
    <location>
        <begin position="1120"/>
        <end position="1284"/>
    </location>
</feature>
<dbReference type="InterPro" id="IPR005644">
    <property type="entry name" value="NolW-like"/>
</dbReference>
<accession>A0A6C2U387</accession>
<evidence type="ECO:0000256" key="1">
    <source>
        <dbReference type="ARBA" id="ARBA00004370"/>
    </source>
</evidence>
<feature type="domain" description="NolW-like" evidence="9">
    <location>
        <begin position="810"/>
        <end position="910"/>
    </location>
</feature>
<feature type="domain" description="NolW-like" evidence="9">
    <location>
        <begin position="709"/>
        <end position="802"/>
    </location>
</feature>
<dbReference type="GO" id="GO:0015627">
    <property type="term" value="C:type II protein secretion system complex"/>
    <property type="evidence" value="ECO:0007669"/>
    <property type="project" value="TreeGrafter"/>
</dbReference>
<dbReference type="PRINTS" id="PR00811">
    <property type="entry name" value="BCTERIALGSPD"/>
</dbReference>
<protein>
    <submittedName>
        <fullName evidence="10">Type II secretion system protein D</fullName>
    </submittedName>
</protein>
<dbReference type="PANTHER" id="PTHR30332">
    <property type="entry name" value="PROBABLE GENERAL SECRETION PATHWAY PROTEIN D"/>
    <property type="match status" value="1"/>
</dbReference>
<name>A0A6C2U387_PONDE</name>
<evidence type="ECO:0000259" key="8">
    <source>
        <dbReference type="Pfam" id="PF00263"/>
    </source>
</evidence>
<evidence type="ECO:0000256" key="6">
    <source>
        <dbReference type="SAM" id="MobiDB-lite"/>
    </source>
</evidence>
<keyword evidence="5" id="KW-0813">Transport</keyword>
<dbReference type="Pfam" id="PF00263">
    <property type="entry name" value="Secretin"/>
    <property type="match status" value="1"/>
</dbReference>
<proteinExistence type="inferred from homology"/>
<dbReference type="InterPro" id="IPR038591">
    <property type="entry name" value="NolW-like_sf"/>
</dbReference>
<dbReference type="GO" id="GO:0009306">
    <property type="term" value="P:protein secretion"/>
    <property type="evidence" value="ECO:0007669"/>
    <property type="project" value="InterPro"/>
</dbReference>
<feature type="region of interest" description="Disordered" evidence="6">
    <location>
        <begin position="331"/>
        <end position="353"/>
    </location>
</feature>
<keyword evidence="3" id="KW-0472">Membrane</keyword>
<feature type="domain" description="NolW-like" evidence="9">
    <location>
        <begin position="514"/>
        <end position="606"/>
    </location>
</feature>
<feature type="domain" description="NolW-like" evidence="9">
    <location>
        <begin position="916"/>
        <end position="1033"/>
    </location>
</feature>
<keyword evidence="2 7" id="KW-0732">Signal</keyword>
<dbReference type="InterPro" id="IPR004846">
    <property type="entry name" value="T2SS/T3SS_dom"/>
</dbReference>
<reference evidence="10 11" key="1">
    <citation type="submission" date="2019-04" db="EMBL/GenBank/DDBJ databases">
        <authorList>
            <person name="Van Vliet M D."/>
        </authorList>
    </citation>
    <scope>NUCLEOTIDE SEQUENCE [LARGE SCALE GENOMIC DNA]</scope>
    <source>
        <strain evidence="10 11">F1</strain>
    </source>
</reference>
<evidence type="ECO:0000256" key="4">
    <source>
        <dbReference type="RuleBase" id="RU004003"/>
    </source>
</evidence>
<evidence type="ECO:0000313" key="10">
    <source>
        <dbReference type="EMBL" id="VGO14259.1"/>
    </source>
</evidence>
<dbReference type="InterPro" id="IPR001775">
    <property type="entry name" value="GspD/PilQ"/>
</dbReference>
<evidence type="ECO:0000313" key="11">
    <source>
        <dbReference type="Proteomes" id="UP000366872"/>
    </source>
</evidence>
<evidence type="ECO:0000256" key="3">
    <source>
        <dbReference type="ARBA" id="ARBA00023136"/>
    </source>
</evidence>
<dbReference type="EMBL" id="CAAHFG010000001">
    <property type="protein sequence ID" value="VGO14259.1"/>
    <property type="molecule type" value="Genomic_DNA"/>
</dbReference>
<feature type="region of interest" description="Disordered" evidence="6">
    <location>
        <begin position="1318"/>
        <end position="1348"/>
    </location>
</feature>
<evidence type="ECO:0000256" key="5">
    <source>
        <dbReference type="RuleBase" id="RU004004"/>
    </source>
</evidence>
<dbReference type="RefSeq" id="WP_136079753.1">
    <property type="nucleotide sequence ID" value="NZ_CAAHFG010000001.1"/>
</dbReference>
<dbReference type="GO" id="GO:0009279">
    <property type="term" value="C:cell outer membrane"/>
    <property type="evidence" value="ECO:0007669"/>
    <property type="project" value="UniProtKB-SubCell"/>
</dbReference>
<dbReference type="Proteomes" id="UP000366872">
    <property type="component" value="Unassembled WGS sequence"/>
</dbReference>
<evidence type="ECO:0000256" key="2">
    <source>
        <dbReference type="ARBA" id="ARBA00022729"/>
    </source>
</evidence>
<sequence>MKIKHTLLLPALLLAAFAAQAQTNGTATVPPRIVSEPVGALDPAEQVGPIVLRKMAMNQVFDLLQTYSGRIVIPAAGLPSVTFTFQSSGTLRRDEAILALETLLNLNGVMLVQQENGFVQAIPHTQALRRGPAMLDPDTPVGDAEQQVYGRVFELKHLDSRTMYYQVRNLLSTGGLATALDLEWRNSLLIFDTDHNLDSIGKVIDMLDQPPGHRAEVFVVPIKNGRVHNVFYALVHAQRYRANAALFRARFHIDTSANHLVVVSPPESKAYIEELVEALDREIAPLTTSQVFTIKKGNIRTIYSILVSMIRHQQIHFSKRGFQSSETYRLTQQLQTTPPPAEEGAEPPTSTPSVDQVVADLAETGADAELQFSPYTGVWLDHQNNALVVYGTPADMKSAGELIEKLDTETTPYTGSEIIRLKHAHAPGIGKLLNHMVQVQRSLFARQGLASGEAREGQGTESAEDAFEFSPYMYIWTERANNAVVVYGTKDDIARIKSLIAKLDIEQVPVTQSKTVEVKNTQATTVASLIARIIYLQRYAYLREGIYAGETRENTAAAEGGNMEVGFEFTPYAMVTADRTGNSLFIYGTARDIQRVEELLVDLDRETAPITKSKVYYLKHADAYSLSRIVGQVIDSQRRIFQKRGLRSGEEEEGLEPEITMGFEFSDFATVVADRRSNSLLLYGTDSDIVRVDAIIAETDIPVDPITSSRVFALKHAEANSLSRVLQIIVSSQRAAIRAVESASDKVKNPDESVGAVEGDPAVQFSQFLSIVADARNNALIVYGTHADVEHVAALIEQTDVEVAPMTRSEVFFLENAQARTLSAILTRMIRSQQTAMRRVQSSFHAVQYRSGNEEEEPLNAMMFDPNQPMQFSPYVSVVANDRNNSLLVYGTDSDIGQLGEIIAQNDIAVAPRTQSRIFYIKHADANDVVRTINPLITSQQRVRERESTLRRFFRRRDGEMDEAAAGAAGLPDEPALEPLDLDMAETGMEFDEDLQFSPYVTLSADDRSNAIIVYGTPFDLQQVEGLIEQVDRVLPQVQIEVVIAEVMLIKGQVSGLDTFGISYDNPFPFQVDGANNGGVQSRGGILGAAPNLDSTSGSAGDIGIGLNPFSLQAVFRVAKEDSNVRVLSAPTITTSHNRPASINVGEARPIITASTSSLNSNNLNTKSEVEYRDIGINLQVRPLVSDAGFIQMEIEQTVETVIDSQTIDGNEQPIIGTRRANSFVSVRDEEIIVMGGLQSEATIVSDGKVWILGDIPLVGRLFRPKKRTTTVRELIIFVRPNLVEGMHPNKLIQRQVENPGMGTEDVVTYLETGRFAGQLNEPPPQIPEEGEPMPGTTNAVREVSNEQ</sequence>
<evidence type="ECO:0000259" key="9">
    <source>
        <dbReference type="Pfam" id="PF03958"/>
    </source>
</evidence>
<gene>
    <name evidence="10" type="primary">pulD_1</name>
    <name evidence="10" type="ORF">PDESU_02818</name>
</gene>
<comment type="similarity">
    <text evidence="4">Belongs to the bacterial secretin family.</text>
</comment>
<dbReference type="Gene3D" id="3.30.1370.120">
    <property type="match status" value="8"/>
</dbReference>
<dbReference type="Pfam" id="PF03958">
    <property type="entry name" value="Secretin_N"/>
    <property type="match status" value="5"/>
</dbReference>
<keyword evidence="11" id="KW-1185">Reference proteome</keyword>
<comment type="subcellular location">
    <subcellularLocation>
        <location evidence="5">Cell outer membrane</location>
    </subcellularLocation>
    <subcellularLocation>
        <location evidence="1">Membrane</location>
    </subcellularLocation>
</comment>
<feature type="domain" description="NolW-like" evidence="9">
    <location>
        <begin position="613"/>
        <end position="703"/>
    </location>
</feature>
<dbReference type="InterPro" id="IPR050810">
    <property type="entry name" value="Bact_Secretion_Sys_Channel"/>
</dbReference>
<evidence type="ECO:0000256" key="7">
    <source>
        <dbReference type="SAM" id="SignalP"/>
    </source>
</evidence>
<organism evidence="10 11">
    <name type="scientific">Pontiella desulfatans</name>
    <dbReference type="NCBI Taxonomy" id="2750659"/>
    <lineage>
        <taxon>Bacteria</taxon>
        <taxon>Pseudomonadati</taxon>
        <taxon>Kiritimatiellota</taxon>
        <taxon>Kiritimatiellia</taxon>
        <taxon>Kiritimatiellales</taxon>
        <taxon>Pontiellaceae</taxon>
        <taxon>Pontiella</taxon>
    </lineage>
</organism>
<feature type="signal peptide" evidence="7">
    <location>
        <begin position="1"/>
        <end position="21"/>
    </location>
</feature>
<feature type="chain" id="PRO_5025448266" evidence="7">
    <location>
        <begin position="22"/>
        <end position="1348"/>
    </location>
</feature>